<dbReference type="EMBL" id="PJKN01000002">
    <property type="protein sequence ID" value="PNC56876.1"/>
    <property type="molecule type" value="Genomic_DNA"/>
</dbReference>
<protein>
    <submittedName>
        <fullName evidence="1">Uncharacterized protein</fullName>
    </submittedName>
</protein>
<dbReference type="Proteomes" id="UP000236075">
    <property type="component" value="Unassembled WGS sequence"/>
</dbReference>
<name>A0AAP8NN33_9BACT</name>
<evidence type="ECO:0000313" key="2">
    <source>
        <dbReference type="EMBL" id="PND02600.1"/>
    </source>
</evidence>
<sequence length="69" mass="7433">MVFKAASPELGKRLFYNRKQGGLPAWLRKHGCSGERVPAACSRAVTVSAFLSRTSGRRRAAKPAMASAI</sequence>
<evidence type="ECO:0000313" key="4">
    <source>
        <dbReference type="Proteomes" id="UP000236075"/>
    </source>
</evidence>
<dbReference type="Proteomes" id="UP000235914">
    <property type="component" value="Unassembled WGS sequence"/>
</dbReference>
<dbReference type="AlphaFoldDB" id="A0AAP8NN33"/>
<comment type="caution">
    <text evidence="1">The sequence shown here is derived from an EMBL/GenBank/DDBJ whole genome shotgun (WGS) entry which is preliminary data.</text>
</comment>
<gene>
    <name evidence="2" type="ORF">CXT95_08085</name>
    <name evidence="1" type="ORF">CXU09_04685</name>
</gene>
<evidence type="ECO:0000313" key="1">
    <source>
        <dbReference type="EMBL" id="PNC56876.1"/>
    </source>
</evidence>
<organism evidence="1 3">
    <name type="scientific">Akkermansia muciniphila</name>
    <dbReference type="NCBI Taxonomy" id="239935"/>
    <lineage>
        <taxon>Bacteria</taxon>
        <taxon>Pseudomonadati</taxon>
        <taxon>Verrucomicrobiota</taxon>
        <taxon>Verrucomicrobiia</taxon>
        <taxon>Verrucomicrobiales</taxon>
        <taxon>Akkermansiaceae</taxon>
        <taxon>Akkermansia</taxon>
    </lineage>
</organism>
<evidence type="ECO:0000313" key="3">
    <source>
        <dbReference type="Proteomes" id="UP000235914"/>
    </source>
</evidence>
<proteinExistence type="predicted"/>
<dbReference type="EMBL" id="PJLB01000008">
    <property type="protein sequence ID" value="PND02600.1"/>
    <property type="molecule type" value="Genomic_DNA"/>
</dbReference>
<reference evidence="3 4" key="1">
    <citation type="journal article" date="2017" name="BMC Genomics">
        <title>Genome sequencing of 39 Akkermansia muciniphila isolates reveals its population structure, genomic and functional diverisity, and global distribution in mammalian gut microbiotas.</title>
        <authorList>
            <person name="Guo X."/>
            <person name="Li S."/>
            <person name="Zhang J."/>
            <person name="Wu F."/>
            <person name="Li X."/>
            <person name="Wu D."/>
            <person name="Zhang M."/>
            <person name="Ou Z."/>
            <person name="Jie Z."/>
            <person name="Yan Q."/>
            <person name="Li P."/>
            <person name="Yi J."/>
            <person name="Peng Y."/>
        </authorList>
    </citation>
    <scope>NUCLEOTIDE SEQUENCE [LARGE SCALE GENOMIC DNA]</scope>
    <source>
        <strain evidence="2 4">GP28</strain>
        <strain evidence="1 3">GP43</strain>
    </source>
</reference>
<accession>A0AAP8NN33</accession>